<dbReference type="RefSeq" id="WP_095405672.1">
    <property type="nucleotide sequence ID" value="NZ_NOJZ02000003.1"/>
</dbReference>
<dbReference type="Pfam" id="PF12646">
    <property type="entry name" value="DUF3783"/>
    <property type="match status" value="1"/>
</dbReference>
<name>A0A371IVF6_9FIRM</name>
<accession>A0A371IVF6</accession>
<proteinExistence type="predicted"/>
<dbReference type="Proteomes" id="UP000243494">
    <property type="component" value="Unassembled WGS sequence"/>
</dbReference>
<gene>
    <name evidence="1" type="ORF">CHF27_003615</name>
</gene>
<comment type="caution">
    <text evidence="1">The sequence shown here is derived from an EMBL/GenBank/DDBJ whole genome shotgun (WGS) entry which is preliminary data.</text>
</comment>
<sequence>MSFEKIKNINENKVYDRNCIMIVNFNKKESVLIKNISNLIGIKDHIFLQSNNGKSLIKDILSNEVLDDYEDGMKNKAIIFNNIEHARINSFLESLKKMRVNRPLTAVVTETSIDWTLDNLIKNLVEERNAIKKGKFVEHK</sequence>
<dbReference type="EMBL" id="NOJZ02000003">
    <property type="protein sequence ID" value="RDY24456.1"/>
    <property type="molecule type" value="Genomic_DNA"/>
</dbReference>
<dbReference type="OrthoDB" id="1754647at2"/>
<evidence type="ECO:0000313" key="2">
    <source>
        <dbReference type="Proteomes" id="UP000243494"/>
    </source>
</evidence>
<evidence type="ECO:0000313" key="1">
    <source>
        <dbReference type="EMBL" id="RDY24456.1"/>
    </source>
</evidence>
<keyword evidence="2" id="KW-1185">Reference proteome</keyword>
<dbReference type="AlphaFoldDB" id="A0A371IVF6"/>
<organism evidence="1 2">
    <name type="scientific">Romboutsia maritimum</name>
    <dbReference type="NCBI Taxonomy" id="2020948"/>
    <lineage>
        <taxon>Bacteria</taxon>
        <taxon>Bacillati</taxon>
        <taxon>Bacillota</taxon>
        <taxon>Clostridia</taxon>
        <taxon>Peptostreptococcales</taxon>
        <taxon>Peptostreptococcaceae</taxon>
        <taxon>Romboutsia</taxon>
    </lineage>
</organism>
<dbReference type="InterPro" id="IPR016621">
    <property type="entry name" value="UCP014543"/>
</dbReference>
<protein>
    <submittedName>
        <fullName evidence="1">DUF3783 domain-containing protein</fullName>
    </submittedName>
</protein>
<reference evidence="1 2" key="1">
    <citation type="journal article" date="2017" name="Genome Announc.">
        <title>Draft Genome Sequence of Romboutsia maritimum sp. nov. Strain CCRI-22766(T), Isolated from Coastal Estuarine Mud.</title>
        <authorList>
            <person name="Maheux A.F."/>
            <person name="Boudreau D.K."/>
            <person name="Berube E."/>
            <person name="Boissinot M."/>
            <person name="Raymond F."/>
            <person name="Brodeur S."/>
            <person name="Corbeil J."/>
            <person name="Brightwell G."/>
            <person name="Broda D."/>
            <person name="Omar R.F."/>
            <person name="Bergeron M.G."/>
        </authorList>
    </citation>
    <scope>NUCLEOTIDE SEQUENCE [LARGE SCALE GENOMIC DNA]</scope>
    <source>
        <strain evidence="1 2">CCRI-22766</strain>
    </source>
</reference>